<name>A0ABW1LAJ3_9BACL</name>
<gene>
    <name evidence="3" type="ORF">ACFPYN_16130</name>
</gene>
<dbReference type="Proteomes" id="UP001596170">
    <property type="component" value="Unassembled WGS sequence"/>
</dbReference>
<reference evidence="4" key="1">
    <citation type="journal article" date="2019" name="Int. J. Syst. Evol. Microbiol.">
        <title>The Global Catalogue of Microorganisms (GCM) 10K type strain sequencing project: providing services to taxonomists for standard genome sequencing and annotation.</title>
        <authorList>
            <consortium name="The Broad Institute Genomics Platform"/>
            <consortium name="The Broad Institute Genome Sequencing Center for Infectious Disease"/>
            <person name="Wu L."/>
            <person name="Ma J."/>
        </authorList>
    </citation>
    <scope>NUCLEOTIDE SEQUENCE [LARGE SCALE GENOMIC DNA]</scope>
    <source>
        <strain evidence="4">CCUG 54527</strain>
    </source>
</reference>
<dbReference type="RefSeq" id="WP_377735574.1">
    <property type="nucleotide sequence ID" value="NZ_JBHSRI010000025.1"/>
</dbReference>
<evidence type="ECO:0000313" key="3">
    <source>
        <dbReference type="EMBL" id="MFC6040955.1"/>
    </source>
</evidence>
<evidence type="ECO:0000313" key="4">
    <source>
        <dbReference type="Proteomes" id="UP001596170"/>
    </source>
</evidence>
<organism evidence="3 4">
    <name type="scientific">Paenisporosarcina macmurdoensis</name>
    <dbReference type="NCBI Taxonomy" id="212659"/>
    <lineage>
        <taxon>Bacteria</taxon>
        <taxon>Bacillati</taxon>
        <taxon>Bacillota</taxon>
        <taxon>Bacilli</taxon>
        <taxon>Bacillales</taxon>
        <taxon>Caryophanaceae</taxon>
        <taxon>Paenisporosarcina</taxon>
    </lineage>
</organism>
<accession>A0ABW1LAJ3</accession>
<comment type="caution">
    <text evidence="3">The sequence shown here is derived from an EMBL/GenBank/DDBJ whole genome shotgun (WGS) entry which is preliminary data.</text>
</comment>
<comment type="similarity">
    <text evidence="1 2">Belongs to the UPF0178 family.</text>
</comment>
<dbReference type="NCBIfam" id="NF001095">
    <property type="entry name" value="PRK00124.1"/>
    <property type="match status" value="1"/>
</dbReference>
<dbReference type="HAMAP" id="MF_00489">
    <property type="entry name" value="UPF0178"/>
    <property type="match status" value="1"/>
</dbReference>
<dbReference type="InterPro" id="IPR003791">
    <property type="entry name" value="UPF0178"/>
</dbReference>
<keyword evidence="4" id="KW-1185">Reference proteome</keyword>
<evidence type="ECO:0000256" key="2">
    <source>
        <dbReference type="HAMAP-Rule" id="MF_00489"/>
    </source>
</evidence>
<dbReference type="EMBL" id="JBHSRI010000025">
    <property type="protein sequence ID" value="MFC6040955.1"/>
    <property type="molecule type" value="Genomic_DNA"/>
</dbReference>
<dbReference type="PANTHER" id="PTHR35146:SF1">
    <property type="entry name" value="UPF0178 PROTEIN YAII"/>
    <property type="match status" value="1"/>
</dbReference>
<dbReference type="PANTHER" id="PTHR35146">
    <property type="entry name" value="UPF0178 PROTEIN YAII"/>
    <property type="match status" value="1"/>
</dbReference>
<evidence type="ECO:0000256" key="1">
    <source>
        <dbReference type="ARBA" id="ARBA00008522"/>
    </source>
</evidence>
<dbReference type="Pfam" id="PF02639">
    <property type="entry name" value="DUF188"/>
    <property type="match status" value="1"/>
</dbReference>
<proteinExistence type="inferred from homology"/>
<protein>
    <recommendedName>
        <fullName evidence="2">UPF0178 protein ACFPYN_16130</fullName>
    </recommendedName>
</protein>
<sequence length="151" mass="16975">MINILVDADGCPVVDLTIQFATQYKLPVTLFCDTAHNMQREGAKTIMVSKGMDAVDFELVNRVKPGDIVITQDYGLAAMVLAKRGLVMDQNGREYTNENIDQLLHSRHIAKKIRQAGGRMKGPKKRRKEDNESFEIAFNALILQQINKQEG</sequence>